<accession>A0A2T5ANX4</accession>
<dbReference type="OrthoDB" id="9791620at2"/>
<proteinExistence type="predicted"/>
<dbReference type="Proteomes" id="UP000241247">
    <property type="component" value="Unassembled WGS sequence"/>
</dbReference>
<protein>
    <submittedName>
        <fullName evidence="1">Uncharacterized protein</fullName>
    </submittedName>
</protein>
<evidence type="ECO:0000313" key="1">
    <source>
        <dbReference type="EMBL" id="PTM88400.1"/>
    </source>
</evidence>
<name>A0A2T5ANX4_MYCDI</name>
<reference evidence="1 2" key="1">
    <citation type="submission" date="2018-04" db="EMBL/GenBank/DDBJ databases">
        <title>Genomic Encyclopedia of Type Strains, Phase IV (KMG-IV): sequencing the most valuable type-strain genomes for metagenomic binning, comparative biology and taxonomic classification.</title>
        <authorList>
            <person name="Goeker M."/>
        </authorList>
    </citation>
    <scope>NUCLEOTIDE SEQUENCE [LARGE SCALE GENOMIC DNA]</scope>
    <source>
        <strain evidence="1 2">DSM 7138</strain>
    </source>
</reference>
<evidence type="ECO:0000313" key="2">
    <source>
        <dbReference type="Proteomes" id="UP000241247"/>
    </source>
</evidence>
<comment type="caution">
    <text evidence="1">The sequence shown here is derived from an EMBL/GenBank/DDBJ whole genome shotgun (WGS) entry which is preliminary data.</text>
</comment>
<organism evidence="1 2">
    <name type="scientific">Mycoplana dimorpha</name>
    <dbReference type="NCBI Taxonomy" id="28320"/>
    <lineage>
        <taxon>Bacteria</taxon>
        <taxon>Pseudomonadati</taxon>
        <taxon>Pseudomonadota</taxon>
        <taxon>Alphaproteobacteria</taxon>
        <taxon>Hyphomicrobiales</taxon>
        <taxon>Rhizobiaceae</taxon>
        <taxon>Mycoplana</taxon>
    </lineage>
</organism>
<dbReference type="RefSeq" id="WP_108004822.1">
    <property type="nucleotide sequence ID" value="NZ_JBHEEX010000023.1"/>
</dbReference>
<keyword evidence="2" id="KW-1185">Reference proteome</keyword>
<dbReference type="AlphaFoldDB" id="A0A2T5ANX4"/>
<dbReference type="EMBL" id="PZZZ01000012">
    <property type="protein sequence ID" value="PTM88400.1"/>
    <property type="molecule type" value="Genomic_DNA"/>
</dbReference>
<sequence>MGADKLVRDQYAALSQRIALENTTLAGLQSRLTDAQGALARRKELQVERDNAYGRVMHW</sequence>
<gene>
    <name evidence="1" type="ORF">C7449_11233</name>
</gene>